<reference evidence="2 3" key="1">
    <citation type="journal article" date="2021" name="Genome Biol. Evol.">
        <title>Complete Genome Sequencing of a Novel Gloeobacter Species from a Waterfall Cave in Mexico.</title>
        <authorList>
            <person name="Saw J.H."/>
            <person name="Cardona T."/>
            <person name="Montejano G."/>
        </authorList>
    </citation>
    <scope>NUCLEOTIDE SEQUENCE [LARGE SCALE GENOMIC DNA]</scope>
    <source>
        <strain evidence="2">MG652769</strain>
    </source>
</reference>
<evidence type="ECO:0000259" key="1">
    <source>
        <dbReference type="SMART" id="SM00954"/>
    </source>
</evidence>
<accession>A0ABY3PLM3</accession>
<evidence type="ECO:0000313" key="3">
    <source>
        <dbReference type="Proteomes" id="UP001054846"/>
    </source>
</evidence>
<dbReference type="SUPFAM" id="SSF81301">
    <property type="entry name" value="Nucleotidyltransferase"/>
    <property type="match status" value="1"/>
</dbReference>
<dbReference type="RefSeq" id="WP_230841525.1">
    <property type="nucleotide sequence ID" value="NZ_CP063845.1"/>
</dbReference>
<organism evidence="2 3">
    <name type="scientific">Gloeobacter morelensis MG652769</name>
    <dbReference type="NCBI Taxonomy" id="2781736"/>
    <lineage>
        <taxon>Bacteria</taxon>
        <taxon>Bacillati</taxon>
        <taxon>Cyanobacteriota</taxon>
        <taxon>Cyanophyceae</taxon>
        <taxon>Gloeobacterales</taxon>
        <taxon>Gloeobacteraceae</taxon>
        <taxon>Gloeobacter</taxon>
        <taxon>Gloeobacter morelensis</taxon>
    </lineage>
</organism>
<dbReference type="InterPro" id="IPR007685">
    <property type="entry name" value="RelA_SpoT"/>
</dbReference>
<dbReference type="CDD" id="cd05399">
    <property type="entry name" value="NT_Rel-Spo_like"/>
    <property type="match status" value="1"/>
</dbReference>
<proteinExistence type="predicted"/>
<dbReference type="InterPro" id="IPR043519">
    <property type="entry name" value="NT_sf"/>
</dbReference>
<name>A0ABY3PLM3_9CYAN</name>
<dbReference type="Gene3D" id="3.30.460.10">
    <property type="entry name" value="Beta Polymerase, domain 2"/>
    <property type="match status" value="1"/>
</dbReference>
<evidence type="ECO:0000313" key="2">
    <source>
        <dbReference type="EMBL" id="UFP94473.1"/>
    </source>
</evidence>
<sequence length="378" mass="43460">MNFETYVKKRADYADLAQTVVNILHATILALPGLRLQQVQHRAKEPESLRKKLIKDGKLETESLETDVKDLAGCRLVFYTNSDVSRFLSSDIVRENFEIDWDRTKIHHPRGDASSASEHFISNNYVVKLKPQRTALAEYSRFADMWCEVQVQTTLNHAWSEMAHDTIYKKPELNGKFGSRLMQAIEKRMKAIMRDYLLPAGYEFQKVLADFERLSSGKELFARGALPALVDCEDNNARHELIERFAEYVLPYYDDIAGVQADIRSAVVEAVKQARTTPTRPIETPFGDLPGRTVEQITDVAADIIDKLRYHDVEATFDAICNLYPGVLSEWERHRWLESAKHLAEHNWWVWKQVGSQVQYRLVEKIRSMSLGSPETSV</sequence>
<dbReference type="Proteomes" id="UP001054846">
    <property type="component" value="Chromosome"/>
</dbReference>
<dbReference type="SMART" id="SM00954">
    <property type="entry name" value="RelA_SpoT"/>
    <property type="match status" value="1"/>
</dbReference>
<protein>
    <submittedName>
        <fullName evidence="2">RelA/SpoT domain-containing protein</fullName>
    </submittedName>
</protein>
<dbReference type="EMBL" id="CP063845">
    <property type="protein sequence ID" value="UFP94473.1"/>
    <property type="molecule type" value="Genomic_DNA"/>
</dbReference>
<dbReference type="PANTHER" id="PTHR41773:SF1">
    <property type="entry name" value="RELA_SPOT DOMAIN-CONTAINING PROTEIN"/>
    <property type="match status" value="1"/>
</dbReference>
<feature type="domain" description="RelA/SpoT" evidence="1">
    <location>
        <begin position="41"/>
        <end position="174"/>
    </location>
</feature>
<gene>
    <name evidence="2" type="ORF">ISF26_22485</name>
</gene>
<dbReference type="PANTHER" id="PTHR41773">
    <property type="entry name" value="GTP PYROPHOSPHATASE-RELATED"/>
    <property type="match status" value="1"/>
</dbReference>
<dbReference type="Pfam" id="PF04607">
    <property type="entry name" value="RelA_SpoT"/>
    <property type="match status" value="1"/>
</dbReference>
<keyword evidence="3" id="KW-1185">Reference proteome</keyword>